<dbReference type="AlphaFoldDB" id="A0A7X2XFG1"/>
<keyword evidence="6" id="KW-1133">Transmembrane helix</keyword>
<dbReference type="SMART" id="SM00900">
    <property type="entry name" value="FMN_bind"/>
    <property type="match status" value="1"/>
</dbReference>
<dbReference type="GO" id="GO:0010181">
    <property type="term" value="F:FMN binding"/>
    <property type="evidence" value="ECO:0007669"/>
    <property type="project" value="InterPro"/>
</dbReference>
<keyword evidence="1 6" id="KW-0813">Transport</keyword>
<organism evidence="9 12">
    <name type="scientific">Phascolarctobacterium faecium</name>
    <dbReference type="NCBI Taxonomy" id="33025"/>
    <lineage>
        <taxon>Bacteria</taxon>
        <taxon>Bacillati</taxon>
        <taxon>Bacillota</taxon>
        <taxon>Negativicutes</taxon>
        <taxon>Acidaminococcales</taxon>
        <taxon>Acidaminococcaceae</taxon>
        <taxon>Phascolarctobacterium</taxon>
    </lineage>
</organism>
<dbReference type="InterPro" id="IPR007329">
    <property type="entry name" value="FMN-bd"/>
</dbReference>
<dbReference type="GO" id="GO:0005886">
    <property type="term" value="C:plasma membrane"/>
    <property type="evidence" value="ECO:0007669"/>
    <property type="project" value="UniProtKB-SubCell"/>
</dbReference>
<keyword evidence="6" id="KW-0472">Membrane</keyword>
<dbReference type="HAMAP" id="MF_00479">
    <property type="entry name" value="RsxG_RnfG"/>
    <property type="match status" value="1"/>
</dbReference>
<accession>A0A7X2XFG1</accession>
<keyword evidence="2 6" id="KW-0597">Phosphoprotein</keyword>
<evidence type="ECO:0000256" key="6">
    <source>
        <dbReference type="HAMAP-Rule" id="MF_00479"/>
    </source>
</evidence>
<sequence>MSKDILRLAAILLVICGIAAACVGTANDQTTPLIEARKAEAVREGYKQVLPAAGQLTDAPAAEKNIVAVKRSETNGQTNGYIYTVNPDGYSGKVVIMLGIEYPSARISGVKILQQNETPGLGAKCTEPAFIDQFLGKDLSHDLTVSKNASQSQEIQAITASTITSKAVVKGINSARKHYQEHFGVSKAAARKGV</sequence>
<dbReference type="EC" id="7.-.-.-" evidence="6"/>
<evidence type="ECO:0000256" key="2">
    <source>
        <dbReference type="ARBA" id="ARBA00022553"/>
    </source>
</evidence>
<dbReference type="Pfam" id="PF04205">
    <property type="entry name" value="FMN_bind"/>
    <property type="match status" value="1"/>
</dbReference>
<comment type="function">
    <text evidence="6">Part of a membrane-bound complex that couples electron transfer with translocation of ions across the membrane.</text>
</comment>
<keyword evidence="4 6" id="KW-0288">FMN</keyword>
<dbReference type="Proteomes" id="UP000484547">
    <property type="component" value="Unassembled WGS sequence"/>
</dbReference>
<comment type="subunit">
    <text evidence="6">The complex is composed of six subunits: RnfA, RnfB, RnfC, RnfD, RnfE and RnfG.</text>
</comment>
<name>A0A7X2XFG1_9FIRM</name>
<keyword evidence="11" id="KW-1185">Reference proteome</keyword>
<feature type="domain" description="FMN-binding" evidence="8">
    <location>
        <begin position="89"/>
        <end position="179"/>
    </location>
</feature>
<feature type="signal peptide" evidence="7">
    <location>
        <begin position="1"/>
        <end position="21"/>
    </location>
</feature>
<evidence type="ECO:0000313" key="12">
    <source>
        <dbReference type="Proteomes" id="UP000484547"/>
    </source>
</evidence>
<proteinExistence type="inferred from homology"/>
<dbReference type="GO" id="GO:0022900">
    <property type="term" value="P:electron transport chain"/>
    <property type="evidence" value="ECO:0007669"/>
    <property type="project" value="UniProtKB-UniRule"/>
</dbReference>
<evidence type="ECO:0000313" key="11">
    <source>
        <dbReference type="Proteomes" id="UP000443070"/>
    </source>
</evidence>
<evidence type="ECO:0000256" key="4">
    <source>
        <dbReference type="ARBA" id="ARBA00022643"/>
    </source>
</evidence>
<evidence type="ECO:0000256" key="1">
    <source>
        <dbReference type="ARBA" id="ARBA00022448"/>
    </source>
</evidence>
<dbReference type="EMBL" id="WNBW01000002">
    <property type="protein sequence ID" value="MTU03780.1"/>
    <property type="molecule type" value="Genomic_DNA"/>
</dbReference>
<evidence type="ECO:0000313" key="10">
    <source>
        <dbReference type="EMBL" id="MTU03780.1"/>
    </source>
</evidence>
<evidence type="ECO:0000256" key="5">
    <source>
        <dbReference type="ARBA" id="ARBA00022982"/>
    </source>
</evidence>
<keyword evidence="3 6" id="KW-0285">Flavoprotein</keyword>
<dbReference type="NCBIfam" id="TIGR01947">
    <property type="entry name" value="rnfG"/>
    <property type="match status" value="1"/>
</dbReference>
<keyword evidence="6" id="KW-0812">Transmembrane</keyword>
<reference evidence="11 12" key="1">
    <citation type="journal article" date="2019" name="Nat. Med.">
        <title>A library of human gut bacterial isolates paired with longitudinal multiomics data enables mechanistic microbiome research.</title>
        <authorList>
            <person name="Poyet M."/>
            <person name="Groussin M."/>
            <person name="Gibbons S.M."/>
            <person name="Avila-Pacheco J."/>
            <person name="Jiang X."/>
            <person name="Kearney S.M."/>
            <person name="Perrotta A.R."/>
            <person name="Berdy B."/>
            <person name="Zhao S."/>
            <person name="Lieberman T.D."/>
            <person name="Swanson P.K."/>
            <person name="Smith M."/>
            <person name="Roesemann S."/>
            <person name="Alexander J.E."/>
            <person name="Rich S.A."/>
            <person name="Livny J."/>
            <person name="Vlamakis H."/>
            <person name="Clish C."/>
            <person name="Bullock K."/>
            <person name="Deik A."/>
            <person name="Scott J."/>
            <person name="Pierce K.A."/>
            <person name="Xavier R.J."/>
            <person name="Alm E.J."/>
        </authorList>
    </citation>
    <scope>NUCLEOTIDE SEQUENCE [LARGE SCALE GENOMIC DNA]</scope>
    <source>
        <strain evidence="9 12">BIOML-A13</strain>
        <strain evidence="10 11">BIOML-A3</strain>
    </source>
</reference>
<keyword evidence="6" id="KW-1278">Translocase</keyword>
<comment type="subcellular location">
    <subcellularLocation>
        <location evidence="6">Cell membrane</location>
        <topology evidence="6">Single-pass membrane protein</topology>
    </subcellularLocation>
</comment>
<dbReference type="OrthoDB" id="9787579at2"/>
<evidence type="ECO:0000256" key="3">
    <source>
        <dbReference type="ARBA" id="ARBA00022630"/>
    </source>
</evidence>
<dbReference type="PANTHER" id="PTHR36118">
    <property type="entry name" value="ION-TRANSLOCATING OXIDOREDUCTASE COMPLEX SUBUNIT G"/>
    <property type="match status" value="1"/>
</dbReference>
<evidence type="ECO:0000259" key="8">
    <source>
        <dbReference type="SMART" id="SM00900"/>
    </source>
</evidence>
<dbReference type="EMBL" id="WNBM01000002">
    <property type="protein sequence ID" value="MTT75718.1"/>
    <property type="molecule type" value="Genomic_DNA"/>
</dbReference>
<comment type="caution">
    <text evidence="9">The sequence shown here is derived from an EMBL/GenBank/DDBJ whole genome shotgun (WGS) entry which is preliminary data.</text>
</comment>
<dbReference type="PIRSF" id="PIRSF006091">
    <property type="entry name" value="E_trnsport_RnfG"/>
    <property type="match status" value="1"/>
</dbReference>
<feature type="chain" id="PRO_5031474843" description="Ion-translocating oxidoreductase complex subunit G" evidence="7">
    <location>
        <begin position="22"/>
        <end position="194"/>
    </location>
</feature>
<dbReference type="InterPro" id="IPR010209">
    <property type="entry name" value="Ion_transpt_RnfG/RsxG"/>
</dbReference>
<feature type="modified residue" description="FMN phosphoryl threonine" evidence="6">
    <location>
        <position position="162"/>
    </location>
</feature>
<dbReference type="RefSeq" id="WP_155163842.1">
    <property type="nucleotide sequence ID" value="NZ_DAJPFI010000001.1"/>
</dbReference>
<dbReference type="PROSITE" id="PS51257">
    <property type="entry name" value="PROKAR_LIPOPROTEIN"/>
    <property type="match status" value="1"/>
</dbReference>
<evidence type="ECO:0000313" key="9">
    <source>
        <dbReference type="EMBL" id="MTT75718.1"/>
    </source>
</evidence>
<keyword evidence="6" id="KW-1003">Cell membrane</keyword>
<dbReference type="GO" id="GO:0009055">
    <property type="term" value="F:electron transfer activity"/>
    <property type="evidence" value="ECO:0007669"/>
    <property type="project" value="InterPro"/>
</dbReference>
<keyword evidence="5 6" id="KW-0249">Electron transport</keyword>
<protein>
    <recommendedName>
        <fullName evidence="6">Ion-translocating oxidoreductase complex subunit G</fullName>
        <ecNumber evidence="6">7.-.-.-</ecNumber>
    </recommendedName>
    <alternativeName>
        <fullName evidence="6">Rnf electron transport complex subunit G</fullName>
    </alternativeName>
</protein>
<evidence type="ECO:0000256" key="7">
    <source>
        <dbReference type="SAM" id="SignalP"/>
    </source>
</evidence>
<dbReference type="PANTHER" id="PTHR36118:SF1">
    <property type="entry name" value="ION-TRANSLOCATING OXIDOREDUCTASE COMPLEX SUBUNIT G"/>
    <property type="match status" value="1"/>
</dbReference>
<keyword evidence="7" id="KW-0732">Signal</keyword>
<comment type="cofactor">
    <cofactor evidence="6">
        <name>FMN</name>
        <dbReference type="ChEBI" id="CHEBI:58210"/>
    </cofactor>
</comment>
<gene>
    <name evidence="6" type="primary">rnfG</name>
    <name evidence="9" type="ORF">GMD11_05465</name>
    <name evidence="10" type="ORF">GMD18_05110</name>
</gene>
<comment type="similarity">
    <text evidence="6">Belongs to the RnfG family.</text>
</comment>
<dbReference type="Proteomes" id="UP000443070">
    <property type="component" value="Unassembled WGS sequence"/>
</dbReference>